<accession>A0A415BVY4</accession>
<evidence type="ECO:0000313" key="5">
    <source>
        <dbReference type="Proteomes" id="UP000285777"/>
    </source>
</evidence>
<keyword evidence="2 4" id="KW-0808">Transferase</keyword>
<feature type="domain" description="Glycosyltransferase 2-like" evidence="3">
    <location>
        <begin position="11"/>
        <end position="145"/>
    </location>
</feature>
<name>A0A415BVY4_PHOVU</name>
<protein>
    <submittedName>
        <fullName evidence="4">Glycosyltransferase family 2 protein</fullName>
    </submittedName>
</protein>
<dbReference type="Proteomes" id="UP000285777">
    <property type="component" value="Unassembled WGS sequence"/>
</dbReference>
<dbReference type="PANTHER" id="PTHR22916:SF51">
    <property type="entry name" value="GLYCOSYLTRANSFERASE EPSH-RELATED"/>
    <property type="match status" value="1"/>
</dbReference>
<dbReference type="AlphaFoldDB" id="A0A415BVY4"/>
<dbReference type="SUPFAM" id="SSF53448">
    <property type="entry name" value="Nucleotide-diphospho-sugar transferases"/>
    <property type="match status" value="1"/>
</dbReference>
<dbReference type="CDD" id="cd00761">
    <property type="entry name" value="Glyco_tranf_GTA_type"/>
    <property type="match status" value="1"/>
</dbReference>
<dbReference type="InterPro" id="IPR029044">
    <property type="entry name" value="Nucleotide-diphossugar_trans"/>
</dbReference>
<evidence type="ECO:0000313" key="4">
    <source>
        <dbReference type="EMBL" id="RHI95744.1"/>
    </source>
</evidence>
<dbReference type="Gene3D" id="3.90.550.10">
    <property type="entry name" value="Spore Coat Polysaccharide Biosynthesis Protein SpsA, Chain A"/>
    <property type="match status" value="1"/>
</dbReference>
<proteinExistence type="predicted"/>
<dbReference type="GO" id="GO:0016758">
    <property type="term" value="F:hexosyltransferase activity"/>
    <property type="evidence" value="ECO:0007669"/>
    <property type="project" value="UniProtKB-ARBA"/>
</dbReference>
<evidence type="ECO:0000256" key="2">
    <source>
        <dbReference type="ARBA" id="ARBA00022679"/>
    </source>
</evidence>
<dbReference type="InterPro" id="IPR001173">
    <property type="entry name" value="Glyco_trans_2-like"/>
</dbReference>
<sequence length="340" mass="39957">MLAKSNAPKISVLIPVYNVENYVERCITSVLNQTMQEGVEVIIVNDCTPDRSMEIIRETLCVHLKKNGMTVRIVEHKINRGLAAVRNTAMNYATGDYIIHIDSDDYIEPDLLEEMYSKAVEMDADIVIADHWDEYRDCSIYVKSSVDDNGDMIYSQLIRGKSTYLWDKLIKRSLYLANHIVWQEGMDWKEDFKTTIPLCFFARKIVGIPKAFYHYVHYNESSITMKKNHGKKDILDWLSAASFLTNFIEENKIKGYEQDVAYYLLRTKVFCISFSGRNFLHYLYLYPQVNKYKKWYIKEESTTWRNKLYFYCMLSNNFIIAGVYLSMKFVGKKMLSIIKR</sequence>
<comment type="caution">
    <text evidence="4">The sequence shown here is derived from an EMBL/GenBank/DDBJ whole genome shotgun (WGS) entry which is preliminary data.</text>
</comment>
<reference evidence="4 5" key="1">
    <citation type="submission" date="2018-08" db="EMBL/GenBank/DDBJ databases">
        <title>A genome reference for cultivated species of the human gut microbiota.</title>
        <authorList>
            <person name="Zou Y."/>
            <person name="Xue W."/>
            <person name="Luo G."/>
        </authorList>
    </citation>
    <scope>NUCLEOTIDE SEQUENCE [LARGE SCALE GENOMIC DNA]</scope>
    <source>
        <strain evidence="4 5">AM13-21</strain>
    </source>
</reference>
<evidence type="ECO:0000259" key="3">
    <source>
        <dbReference type="Pfam" id="PF00535"/>
    </source>
</evidence>
<dbReference type="PANTHER" id="PTHR22916">
    <property type="entry name" value="GLYCOSYLTRANSFERASE"/>
    <property type="match status" value="1"/>
</dbReference>
<evidence type="ECO:0000256" key="1">
    <source>
        <dbReference type="ARBA" id="ARBA00022676"/>
    </source>
</evidence>
<gene>
    <name evidence="4" type="ORF">DW150_03470</name>
</gene>
<dbReference type="EMBL" id="QRLF01000004">
    <property type="protein sequence ID" value="RHI95744.1"/>
    <property type="molecule type" value="Genomic_DNA"/>
</dbReference>
<dbReference type="Pfam" id="PF00535">
    <property type="entry name" value="Glycos_transf_2"/>
    <property type="match status" value="1"/>
</dbReference>
<dbReference type="RefSeq" id="WP_118290029.1">
    <property type="nucleotide sequence ID" value="NZ_QRLF01000004.1"/>
</dbReference>
<keyword evidence="1" id="KW-0328">Glycosyltransferase</keyword>
<organism evidence="4 5">
    <name type="scientific">Phocaeicola vulgatus</name>
    <name type="common">Bacteroides vulgatus</name>
    <dbReference type="NCBI Taxonomy" id="821"/>
    <lineage>
        <taxon>Bacteria</taxon>
        <taxon>Pseudomonadati</taxon>
        <taxon>Bacteroidota</taxon>
        <taxon>Bacteroidia</taxon>
        <taxon>Bacteroidales</taxon>
        <taxon>Bacteroidaceae</taxon>
        <taxon>Phocaeicola</taxon>
    </lineage>
</organism>